<organism evidence="1 2">
    <name type="scientific">Artemisia annua</name>
    <name type="common">Sweet wormwood</name>
    <dbReference type="NCBI Taxonomy" id="35608"/>
    <lineage>
        <taxon>Eukaryota</taxon>
        <taxon>Viridiplantae</taxon>
        <taxon>Streptophyta</taxon>
        <taxon>Embryophyta</taxon>
        <taxon>Tracheophyta</taxon>
        <taxon>Spermatophyta</taxon>
        <taxon>Magnoliopsida</taxon>
        <taxon>eudicotyledons</taxon>
        <taxon>Gunneridae</taxon>
        <taxon>Pentapetalae</taxon>
        <taxon>asterids</taxon>
        <taxon>campanulids</taxon>
        <taxon>Asterales</taxon>
        <taxon>Asteraceae</taxon>
        <taxon>Asteroideae</taxon>
        <taxon>Anthemideae</taxon>
        <taxon>Artemisiinae</taxon>
        <taxon>Artemisia</taxon>
    </lineage>
</organism>
<keyword evidence="2" id="KW-1185">Reference proteome</keyword>
<dbReference type="Proteomes" id="UP000245207">
    <property type="component" value="Unassembled WGS sequence"/>
</dbReference>
<gene>
    <name evidence="1" type="ORF">CTI12_AA276180</name>
</gene>
<dbReference type="PANTHER" id="PTHR22894:SF5">
    <property type="entry name" value="RING-TYPE DOMAIN-CONTAINING PROTEIN"/>
    <property type="match status" value="1"/>
</dbReference>
<dbReference type="InterPro" id="IPR038896">
    <property type="entry name" value="RNF170"/>
</dbReference>
<dbReference type="AlphaFoldDB" id="A0A2U1NEY6"/>
<evidence type="ECO:0000313" key="1">
    <source>
        <dbReference type="EMBL" id="PWA72074.1"/>
    </source>
</evidence>
<dbReference type="GO" id="GO:0061630">
    <property type="term" value="F:ubiquitin protein ligase activity"/>
    <property type="evidence" value="ECO:0007669"/>
    <property type="project" value="InterPro"/>
</dbReference>
<evidence type="ECO:0000313" key="2">
    <source>
        <dbReference type="Proteomes" id="UP000245207"/>
    </source>
</evidence>
<comment type="caution">
    <text evidence="1">The sequence shown here is derived from an EMBL/GenBank/DDBJ whole genome shotgun (WGS) entry which is preliminary data.</text>
</comment>
<accession>A0A2U1NEY6</accession>
<dbReference type="EMBL" id="PKPP01002971">
    <property type="protein sequence ID" value="PWA72074.1"/>
    <property type="molecule type" value="Genomic_DNA"/>
</dbReference>
<name>A0A2U1NEY6_ARTAN</name>
<dbReference type="PANTHER" id="PTHR22894">
    <property type="entry name" value="RING-TYPE DOMAIN-CONTAINING PROTEIN"/>
    <property type="match status" value="1"/>
</dbReference>
<proteinExistence type="predicted"/>
<reference evidence="1 2" key="1">
    <citation type="journal article" date="2018" name="Mol. Plant">
        <title>The genome of Artemisia annua provides insight into the evolution of Asteraceae family and artemisinin biosynthesis.</title>
        <authorList>
            <person name="Shen Q."/>
            <person name="Zhang L."/>
            <person name="Liao Z."/>
            <person name="Wang S."/>
            <person name="Yan T."/>
            <person name="Shi P."/>
            <person name="Liu M."/>
            <person name="Fu X."/>
            <person name="Pan Q."/>
            <person name="Wang Y."/>
            <person name="Lv Z."/>
            <person name="Lu X."/>
            <person name="Zhang F."/>
            <person name="Jiang W."/>
            <person name="Ma Y."/>
            <person name="Chen M."/>
            <person name="Hao X."/>
            <person name="Li L."/>
            <person name="Tang Y."/>
            <person name="Lv G."/>
            <person name="Zhou Y."/>
            <person name="Sun X."/>
            <person name="Brodelius P.E."/>
            <person name="Rose J.K.C."/>
            <person name="Tang K."/>
        </authorList>
    </citation>
    <scope>NUCLEOTIDE SEQUENCE [LARGE SCALE GENOMIC DNA]</scope>
    <source>
        <strain evidence="2">cv. Huhao1</strain>
        <tissue evidence="1">Leaf</tissue>
    </source>
</reference>
<dbReference type="STRING" id="35608.A0A2U1NEY6"/>
<sequence>MIKPTITRNKIRKGDFQCPPALSSLSSGERSLHRPGSEYADLSPVPLSLEWEALLKVGLGLLFSHLSSFPSLPYIASRRLHLASALHSLRARLLDFSRENTSAFLSPSRDLTFHRFSPRREKTTDRGYIFHSQSSLEVLVSPLLSREKALWESSSSPLSFLDLDFQCPPALSSLSSGERSLHRPGSEYADLSPVPLSLEWEALLKVGLGLLFSHLSSFPSLPYIASRRLHLASALHSLRARLLDFSRENTSAFLSPSRDLTFHRTSAQSFEIVLETSHFFSHHYRSQGVFAPVLTYLGEPFRPLRAITGRSACHKTPLLPHLAMVYSLLGFSPFPKCSVPWSALGSCILQVWNHGSALQPCKCPLCRRQITLLVPSEASSQQAHNSEASEILKKIEAYNRLFGSQSSGLAQSCLTLPKSHGFAELAK</sequence>
<protein>
    <submittedName>
        <fullName evidence="1">Uncharacterized protein</fullName>
    </submittedName>
</protein>
<dbReference type="OrthoDB" id="9049620at2759"/>